<dbReference type="EMBL" id="JARIHO010000051">
    <property type="protein sequence ID" value="KAJ7321389.1"/>
    <property type="molecule type" value="Genomic_DNA"/>
</dbReference>
<evidence type="ECO:0000313" key="2">
    <source>
        <dbReference type="EMBL" id="KAJ7321389.1"/>
    </source>
</evidence>
<proteinExistence type="predicted"/>
<reference evidence="2" key="1">
    <citation type="submission" date="2023-03" db="EMBL/GenBank/DDBJ databases">
        <title>Massive genome expansion in bonnet fungi (Mycena s.s.) driven by repeated elements and novel gene families across ecological guilds.</title>
        <authorList>
            <consortium name="Lawrence Berkeley National Laboratory"/>
            <person name="Harder C.B."/>
            <person name="Miyauchi S."/>
            <person name="Viragh M."/>
            <person name="Kuo A."/>
            <person name="Thoen E."/>
            <person name="Andreopoulos B."/>
            <person name="Lu D."/>
            <person name="Skrede I."/>
            <person name="Drula E."/>
            <person name="Henrissat B."/>
            <person name="Morin E."/>
            <person name="Kohler A."/>
            <person name="Barry K."/>
            <person name="LaButti K."/>
            <person name="Morin E."/>
            <person name="Salamov A."/>
            <person name="Lipzen A."/>
            <person name="Mereny Z."/>
            <person name="Hegedus B."/>
            <person name="Baldrian P."/>
            <person name="Stursova M."/>
            <person name="Weitz H."/>
            <person name="Taylor A."/>
            <person name="Grigoriev I.V."/>
            <person name="Nagy L.G."/>
            <person name="Martin F."/>
            <person name="Kauserud H."/>
        </authorList>
    </citation>
    <scope>NUCLEOTIDE SEQUENCE</scope>
    <source>
        <strain evidence="2">CBHHK002</strain>
    </source>
</reference>
<name>A0AAD6ZFY8_9AGAR</name>
<protein>
    <submittedName>
        <fullName evidence="2">Uncharacterized protein</fullName>
    </submittedName>
</protein>
<dbReference type="AlphaFoldDB" id="A0AAD6ZFY8"/>
<accession>A0AAD6ZFY8</accession>
<organism evidence="2 3">
    <name type="scientific">Mycena albidolilacea</name>
    <dbReference type="NCBI Taxonomy" id="1033008"/>
    <lineage>
        <taxon>Eukaryota</taxon>
        <taxon>Fungi</taxon>
        <taxon>Dikarya</taxon>
        <taxon>Basidiomycota</taxon>
        <taxon>Agaricomycotina</taxon>
        <taxon>Agaricomycetes</taxon>
        <taxon>Agaricomycetidae</taxon>
        <taxon>Agaricales</taxon>
        <taxon>Marasmiineae</taxon>
        <taxon>Mycenaceae</taxon>
        <taxon>Mycena</taxon>
    </lineage>
</organism>
<keyword evidence="3" id="KW-1185">Reference proteome</keyword>
<feature type="region of interest" description="Disordered" evidence="1">
    <location>
        <begin position="215"/>
        <end position="250"/>
    </location>
</feature>
<gene>
    <name evidence="2" type="ORF">DFH08DRAFT_818750</name>
</gene>
<evidence type="ECO:0000256" key="1">
    <source>
        <dbReference type="SAM" id="MobiDB-lite"/>
    </source>
</evidence>
<feature type="compositionally biased region" description="Basic and acidic residues" evidence="1">
    <location>
        <begin position="216"/>
        <end position="232"/>
    </location>
</feature>
<sequence length="372" mass="40261">MSAQITRNCHITGITTLRCLTECATALDPRSTVTYHYGEYSASMDIVPELDSEDKAEPPALPYRHMAHASLRALPLDDTEVEHDTVINSICAGEECTSTDLRPLPLNHWQSFLLWDPLPCGGDRHRRDLDDYDSHEEEAAKYAKRSHVLEDQQWGPLRFIRSLLPPNVAVAADALCAVAVCMESKHADLMLEGISINLTELLDLARASKAAAANAETRDLSTAEKLHDRASDSDAGAAQASPLGVGSNAPGPPEVSLRSYAVAAATVAHPPSRTAALAKAVARMHQVMIERAPGMETWMEGMTDTALLEKARQAMLLMVGATGVPPGARFIGAQRQCRGAVLLQMNDPAGIAWLKAHMEDFLNTMGVRPSDL</sequence>
<dbReference type="Proteomes" id="UP001218218">
    <property type="component" value="Unassembled WGS sequence"/>
</dbReference>
<comment type="caution">
    <text evidence="2">The sequence shown here is derived from an EMBL/GenBank/DDBJ whole genome shotgun (WGS) entry which is preliminary data.</text>
</comment>
<evidence type="ECO:0000313" key="3">
    <source>
        <dbReference type="Proteomes" id="UP001218218"/>
    </source>
</evidence>